<accession>A0A8J3QF81</accession>
<dbReference type="AlphaFoldDB" id="A0A8J3QF81"/>
<organism evidence="1 2">
    <name type="scientific">Rhizocola hellebori</name>
    <dbReference type="NCBI Taxonomy" id="1392758"/>
    <lineage>
        <taxon>Bacteria</taxon>
        <taxon>Bacillati</taxon>
        <taxon>Actinomycetota</taxon>
        <taxon>Actinomycetes</taxon>
        <taxon>Micromonosporales</taxon>
        <taxon>Micromonosporaceae</taxon>
        <taxon>Rhizocola</taxon>
    </lineage>
</organism>
<sequence>MNALRCRLIVVHLQAGVEAAGECALQSTDGAAVVSDANRPAPMHGPVVIARDESQLTKLAVGLEML</sequence>
<dbReference type="EMBL" id="BONY01000050">
    <property type="protein sequence ID" value="GIH08495.1"/>
    <property type="molecule type" value="Genomic_DNA"/>
</dbReference>
<reference evidence="1" key="1">
    <citation type="submission" date="2021-01" db="EMBL/GenBank/DDBJ databases">
        <title>Whole genome shotgun sequence of Rhizocola hellebori NBRC 109834.</title>
        <authorList>
            <person name="Komaki H."/>
            <person name="Tamura T."/>
        </authorList>
    </citation>
    <scope>NUCLEOTIDE SEQUENCE</scope>
    <source>
        <strain evidence="1">NBRC 109834</strain>
    </source>
</reference>
<gene>
    <name evidence="1" type="ORF">Rhe02_65620</name>
</gene>
<dbReference type="Proteomes" id="UP000612899">
    <property type="component" value="Unassembled WGS sequence"/>
</dbReference>
<evidence type="ECO:0000313" key="2">
    <source>
        <dbReference type="Proteomes" id="UP000612899"/>
    </source>
</evidence>
<comment type="caution">
    <text evidence="1">The sequence shown here is derived from an EMBL/GenBank/DDBJ whole genome shotgun (WGS) entry which is preliminary data.</text>
</comment>
<keyword evidence="2" id="KW-1185">Reference proteome</keyword>
<name>A0A8J3QF81_9ACTN</name>
<proteinExistence type="predicted"/>
<protein>
    <submittedName>
        <fullName evidence="1">Uncharacterized protein</fullName>
    </submittedName>
</protein>
<evidence type="ECO:0000313" key="1">
    <source>
        <dbReference type="EMBL" id="GIH08495.1"/>
    </source>
</evidence>